<gene>
    <name evidence="2" type="ORF">Ahy_B08g091012</name>
</gene>
<sequence length="592" mass="66549">METALFSNKSSPTAPPKCPNRIYDHGPLAVKPQRLSLSPPMSPSSSLTSFTADFGVELKLSGHRGSVNVCFSFVPHQSDHLSLSFSRHYLSLVHCLRCRTRWSSLFVSSLCCSQHDRSLRSRPPATEAAGPEVVVVVVALCVSSSSTQSRAFRLLMLTESSTTLRRTSMSSACVEPRQQQPVPDVGMSSFRDAATGVANGEATVEDKCDVKKRTLEWSNEELEDYIEEVMGLTSFEEDASDYEDVAKLGAEEICKKIFHTEQRAYEFYTKFGKWHGFGVRKGDYGKDEEGMITKRRFFCNRIGLRDETTQRKVRKVISEHNHDLTSKGMVHMIPQFRGISEVAKDHIDDFEDEWAEAVQVYGLGDKLWLMQIYKKRKIWDVKKEIDVVGALNFVSRRRVSTTMIYTMEEYGNPVILDRLTMGRWTKEVKSIDEYINKGDDTHSDGDKLTATKDGRRRTEAKFYAQTEDVGGEALLWCSRTEDEGKNDNSRRCKRTGHTKHHFTASAKDAPDASNAPKPASGLASSWIWYMLGVTEKVKSSIIKEANENGVPVVGESQQPYLGTAKSHDLTAAPTFGFHDWGLKVIDFQINGN</sequence>
<feature type="region of interest" description="Disordered" evidence="1">
    <location>
        <begin position="1"/>
        <end position="20"/>
    </location>
</feature>
<dbReference type="Proteomes" id="UP000289738">
    <property type="component" value="Chromosome B08"/>
</dbReference>
<accession>A0A444Y169</accession>
<reference evidence="2 3" key="1">
    <citation type="submission" date="2019-01" db="EMBL/GenBank/DDBJ databases">
        <title>Sequencing of cultivated peanut Arachis hypogaea provides insights into genome evolution and oil improvement.</title>
        <authorList>
            <person name="Chen X."/>
        </authorList>
    </citation>
    <scope>NUCLEOTIDE SEQUENCE [LARGE SCALE GENOMIC DNA]</scope>
    <source>
        <strain evidence="3">cv. Fuhuasheng</strain>
        <tissue evidence="2">Leaves</tissue>
    </source>
</reference>
<evidence type="ECO:0000313" key="2">
    <source>
        <dbReference type="EMBL" id="RYQ95670.1"/>
    </source>
</evidence>
<comment type="caution">
    <text evidence="2">The sequence shown here is derived from an EMBL/GenBank/DDBJ whole genome shotgun (WGS) entry which is preliminary data.</text>
</comment>
<evidence type="ECO:0000313" key="3">
    <source>
        <dbReference type="Proteomes" id="UP000289738"/>
    </source>
</evidence>
<evidence type="ECO:0008006" key="4">
    <source>
        <dbReference type="Google" id="ProtNLM"/>
    </source>
</evidence>
<protein>
    <recommendedName>
        <fullName evidence="4">FAR1 domain-containing protein</fullName>
    </recommendedName>
</protein>
<dbReference type="AlphaFoldDB" id="A0A444Y169"/>
<feature type="region of interest" description="Disordered" evidence="1">
    <location>
        <begin position="482"/>
        <end position="517"/>
    </location>
</feature>
<dbReference type="PANTHER" id="PTHR47718">
    <property type="entry name" value="OS01G0519700 PROTEIN"/>
    <property type="match status" value="1"/>
</dbReference>
<keyword evidence="3" id="KW-1185">Reference proteome</keyword>
<dbReference type="EMBL" id="SDMP01000018">
    <property type="protein sequence ID" value="RYQ95670.1"/>
    <property type="molecule type" value="Genomic_DNA"/>
</dbReference>
<proteinExistence type="predicted"/>
<feature type="compositionally biased region" description="Basic residues" evidence="1">
    <location>
        <begin position="491"/>
        <end position="502"/>
    </location>
</feature>
<name>A0A444Y169_ARAHY</name>
<feature type="compositionally biased region" description="Polar residues" evidence="1">
    <location>
        <begin position="1"/>
        <end position="12"/>
    </location>
</feature>
<evidence type="ECO:0000256" key="1">
    <source>
        <dbReference type="SAM" id="MobiDB-lite"/>
    </source>
</evidence>
<organism evidence="2 3">
    <name type="scientific">Arachis hypogaea</name>
    <name type="common">Peanut</name>
    <dbReference type="NCBI Taxonomy" id="3818"/>
    <lineage>
        <taxon>Eukaryota</taxon>
        <taxon>Viridiplantae</taxon>
        <taxon>Streptophyta</taxon>
        <taxon>Embryophyta</taxon>
        <taxon>Tracheophyta</taxon>
        <taxon>Spermatophyta</taxon>
        <taxon>Magnoliopsida</taxon>
        <taxon>eudicotyledons</taxon>
        <taxon>Gunneridae</taxon>
        <taxon>Pentapetalae</taxon>
        <taxon>rosids</taxon>
        <taxon>fabids</taxon>
        <taxon>Fabales</taxon>
        <taxon>Fabaceae</taxon>
        <taxon>Papilionoideae</taxon>
        <taxon>50 kb inversion clade</taxon>
        <taxon>dalbergioids sensu lato</taxon>
        <taxon>Dalbergieae</taxon>
        <taxon>Pterocarpus clade</taxon>
        <taxon>Arachis</taxon>
    </lineage>
</organism>